<accession>G5EDD9</accession>
<evidence type="ECO:0000256" key="1">
    <source>
        <dbReference type="PROSITE-ProRule" id="PRU00076"/>
    </source>
</evidence>
<keyword evidence="3" id="KW-1133">Transmembrane helix</keyword>
<evidence type="ECO:0000313" key="6">
    <source>
        <dbReference type="EMBL" id="CAB01698.2"/>
    </source>
</evidence>
<dbReference type="PROSITE" id="PS50026">
    <property type="entry name" value="EGF_3"/>
    <property type="match status" value="1"/>
</dbReference>
<comment type="caution">
    <text evidence="1">Lacks conserved residue(s) required for the propagation of feature annotation.</text>
</comment>
<dbReference type="AGR" id="WB:WBGene00009114"/>
<dbReference type="InParanoid" id="G5EDD9"/>
<dbReference type="InterPro" id="IPR000742">
    <property type="entry name" value="EGF"/>
</dbReference>
<feature type="transmembrane region" description="Helical" evidence="3">
    <location>
        <begin position="797"/>
        <end position="815"/>
    </location>
</feature>
<reference evidence="6 7" key="1">
    <citation type="journal article" date="1998" name="Science">
        <title>Genome sequence of the nematode C. elegans: a platform for investigating biology.</title>
        <authorList>
            <consortium name="The C. elegans sequencing consortium"/>
            <person name="Sulson J.E."/>
            <person name="Waterston R."/>
        </authorList>
    </citation>
    <scope>NUCLEOTIDE SEQUENCE [LARGE SCALE GENOMIC DNA]</scope>
    <source>
        <strain evidence="6 7">Bristol N2</strain>
    </source>
</reference>
<dbReference type="RefSeq" id="NP_492725.2">
    <property type="nucleotide sequence ID" value="NM_060324.4"/>
</dbReference>
<dbReference type="CDD" id="cd00054">
    <property type="entry name" value="EGF_CA"/>
    <property type="match status" value="1"/>
</dbReference>
<dbReference type="InterPro" id="IPR016187">
    <property type="entry name" value="CTDL_fold"/>
</dbReference>
<dbReference type="PANTHER" id="PTHR10826">
    <property type="entry name" value="COMPLEMENT COMPONENT 1"/>
    <property type="match status" value="1"/>
</dbReference>
<dbReference type="OrthoDB" id="5845450at2759"/>
<feature type="compositionally biased region" description="Low complexity" evidence="2">
    <location>
        <begin position="180"/>
        <end position="240"/>
    </location>
</feature>
<evidence type="ECO:0000256" key="2">
    <source>
        <dbReference type="SAM" id="MobiDB-lite"/>
    </source>
</evidence>
<feature type="compositionally biased region" description="Low complexity" evidence="2">
    <location>
        <begin position="381"/>
        <end position="416"/>
    </location>
</feature>
<proteinExistence type="predicted"/>
<keyword evidence="4" id="KW-0732">Signal</keyword>
<dbReference type="Bgee" id="WBGene00009114">
    <property type="expression patterns" value="Expressed in material anatomical entity and 2 other cell types or tissues"/>
</dbReference>
<protein>
    <submittedName>
        <fullName evidence="6">EGF-like domain-containing protein</fullName>
    </submittedName>
</protein>
<keyword evidence="1" id="KW-0245">EGF-like domain</keyword>
<name>G5EDD9_CAEEL</name>
<feature type="compositionally biased region" description="Low complexity" evidence="2">
    <location>
        <begin position="107"/>
        <end position="123"/>
    </location>
</feature>
<feature type="compositionally biased region" description="Polar residues" evidence="2">
    <location>
        <begin position="94"/>
        <end position="105"/>
    </location>
</feature>
<keyword evidence="3" id="KW-0472">Membrane</keyword>
<organism evidence="6 7">
    <name type="scientific">Caenorhabditis elegans</name>
    <dbReference type="NCBI Taxonomy" id="6239"/>
    <lineage>
        <taxon>Eukaryota</taxon>
        <taxon>Metazoa</taxon>
        <taxon>Ecdysozoa</taxon>
        <taxon>Nematoda</taxon>
        <taxon>Chromadorea</taxon>
        <taxon>Rhabditida</taxon>
        <taxon>Rhabditina</taxon>
        <taxon>Rhabditomorpha</taxon>
        <taxon>Rhabditoidea</taxon>
        <taxon>Rhabditidae</taxon>
        <taxon>Peloderinae</taxon>
        <taxon>Caenorhabditis</taxon>
    </lineage>
</organism>
<feature type="domain" description="EGF-like" evidence="5">
    <location>
        <begin position="667"/>
        <end position="703"/>
    </location>
</feature>
<evidence type="ECO:0000256" key="4">
    <source>
        <dbReference type="SAM" id="SignalP"/>
    </source>
</evidence>
<dbReference type="OMA" id="WLSAIWI"/>
<feature type="signal peptide" evidence="4">
    <location>
        <begin position="1"/>
        <end position="23"/>
    </location>
</feature>
<keyword evidence="7" id="KW-1185">Reference proteome</keyword>
<dbReference type="InterPro" id="IPR003428">
    <property type="entry name" value="MAM33"/>
</dbReference>
<keyword evidence="1" id="KW-1015">Disulfide bond</keyword>
<gene>
    <name evidence="6 8" type="primary">paml-2</name>
    <name evidence="6" type="ORF">CELE_F25D7.5</name>
    <name evidence="8" type="ORF">F25D7.5</name>
</gene>
<dbReference type="KEGG" id="cel:CELE_F25D7.5"/>
<dbReference type="HOGENOM" id="CLU_004352_0_0_1"/>
<dbReference type="Gene3D" id="2.10.25.10">
    <property type="entry name" value="Laminin"/>
    <property type="match status" value="1"/>
</dbReference>
<keyword evidence="3" id="KW-0812">Transmembrane</keyword>
<dbReference type="SUPFAM" id="SSF56436">
    <property type="entry name" value="C-type lectin-like"/>
    <property type="match status" value="1"/>
</dbReference>
<feature type="disulfide bond" evidence="1">
    <location>
        <begin position="693"/>
        <end position="702"/>
    </location>
</feature>
<feature type="region of interest" description="Disordered" evidence="2">
    <location>
        <begin position="381"/>
        <end position="421"/>
    </location>
</feature>
<feature type="transmembrane region" description="Helical" evidence="3">
    <location>
        <begin position="949"/>
        <end position="969"/>
    </location>
</feature>
<dbReference type="PaxDb" id="6239-F25D7.5"/>
<feature type="compositionally biased region" description="Low complexity" evidence="2">
    <location>
        <begin position="136"/>
        <end position="167"/>
    </location>
</feature>
<dbReference type="PANTHER" id="PTHR10826:SF1">
    <property type="entry name" value="COMPLEMENT COMPONENT 1 Q SUBCOMPONENT-BINDING PROTEIN, MITOCHONDRIAL"/>
    <property type="match status" value="1"/>
</dbReference>
<evidence type="ECO:0000313" key="8">
    <source>
        <dbReference type="WormBase" id="F25D7.5"/>
    </source>
</evidence>
<dbReference type="PROSITE" id="PS00022">
    <property type="entry name" value="EGF_1"/>
    <property type="match status" value="1"/>
</dbReference>
<feature type="transmembrane region" description="Helical" evidence="3">
    <location>
        <begin position="975"/>
        <end position="998"/>
    </location>
</feature>
<evidence type="ECO:0000313" key="7">
    <source>
        <dbReference type="Proteomes" id="UP000001940"/>
    </source>
</evidence>
<dbReference type="WormBase" id="F25D7.5">
    <property type="protein sequence ID" value="CE42001"/>
    <property type="gene ID" value="WBGene00009114"/>
    <property type="gene designation" value="paml-2"/>
</dbReference>
<feature type="transmembrane region" description="Helical" evidence="3">
    <location>
        <begin position="889"/>
        <end position="908"/>
    </location>
</feature>
<dbReference type="STRING" id="6239.F25D7.5.1"/>
<feature type="region of interest" description="Disordered" evidence="2">
    <location>
        <begin position="305"/>
        <end position="366"/>
    </location>
</feature>
<evidence type="ECO:0000256" key="3">
    <source>
        <dbReference type="SAM" id="Phobius"/>
    </source>
</evidence>
<evidence type="ECO:0000259" key="5">
    <source>
        <dbReference type="PROSITE" id="PS50026"/>
    </source>
</evidence>
<sequence length="1216" mass="133108">MRNKYIFSMFPIILLVFFGKLESTDRMSTNTIPIEPSTPTTTPSDIVLPENTTMSDILKNTKSGQCETLEEVLCGCSTCSTSCLGTSTTVGSSKRSSISTVTKNETSTRSSSSTSQSLPTSKSLVSSTTSNKDLETTSATITVSSSSITSSTKEISSRTTGNSSGTSEVTSTFSKVPLATQSSHSTSLPSTPSTSTQPSSTSAKGSTTSTIGDLNTTRTSTISSTEKSSSMSPTIKSSSPSSPPMTPTIKISTQKGLSSSTVSFPRCFVFYQKSTYISTRTESTTVSPTSSSTAIQDNTTFSTAKSTATSSQTPIHSTSATLASSTVKSSSPASSGSTSSSSTSQPSTSSKNTDSSTAPWTEHAKAEDIISSTTTSKISSSLSSTQSTASTSSTPYSTSSSETPDSSTTTTVISTTRDPSCSVQCPDGYVAGETMCYYFAELSDIKSYQSALSYCQTVNLRNLIFLENLRDLNDLQTLRSKSSSIQSTSFYFANGGGSVQERLNKKAQVLDITQLTAMTSPIAMTVGISDTTTNVSAICVLPQYCNISKCYVETALNILELNSILSSSKETIDTTSTASLTCSYTKSITTVSCGTRGNIMPSPTTISCAAEGVAQKLANTTSDFVSSCAMCFTRGTDFCETTVDADGNYAYQCHCKPKYSMSTCWYTPDACTPTTCNGHGKCYDYVEDVKCDCYWGYEGEHCEVNKDRVTNTTDSFFTRFGNYIFDSPTINSLVSCSSTVLLIGVKSVGKIYLSNGEDDPQETHQTARSFLLTLGTSCVLFFNDPYMFKISQATCRMFFIVIHFCFIGAMIQWMLEGYNANQVVRCVHLNEWERDFECRRAWGIMVAPRMVVPLLLLAVALGVLFQSNWNQLPSTWTCVGVICNETTSVWLSAIWIVLCIVVSTATFAESSVLIKNRRPLYNLKIRQRIEHKEGVIDGWVAEKCRRNTVLCFIGVSLLSATWLLTILAADKRSKGIYGWVLTLVGIIYGVFSFVQGLYTDPNCWSSILWLAMKKFPARFAPSYDPISMWTREEVKEIQKLPKEQQEIMKQQMLPLNKRLFLHHKWDLILNQKLEAGLDVSAGLLEILRTEIKKHHDLAGTQFQKEQLQETFAEFVKSVAERPPRNDLLGTNAKSEVVTLCAEKEDGTARVTKFMLVPGIDVFKPEEYYDDADDIDRKRFNNEIDKETYKIAREEATSQNNFMNSAIKFKYYGKIKR</sequence>
<dbReference type="eggNOG" id="ENOG502SEXN">
    <property type="taxonomic scope" value="Eukaryota"/>
</dbReference>
<feature type="transmembrane region" description="Helical" evidence="3">
    <location>
        <begin position="850"/>
        <end position="869"/>
    </location>
</feature>
<dbReference type="EMBL" id="BX284601">
    <property type="protein sequence ID" value="CAB01698.2"/>
    <property type="molecule type" value="Genomic_DNA"/>
</dbReference>
<dbReference type="Proteomes" id="UP000001940">
    <property type="component" value="Chromosome I"/>
</dbReference>
<dbReference type="FunCoup" id="G5EDD9">
    <property type="interactions" value="269"/>
</dbReference>
<dbReference type="SUPFAM" id="SSF57196">
    <property type="entry name" value="EGF/Laminin"/>
    <property type="match status" value="1"/>
</dbReference>
<feature type="region of interest" description="Disordered" evidence="2">
    <location>
        <begin position="85"/>
        <end position="256"/>
    </location>
</feature>
<feature type="chain" id="PRO_5003476043" evidence="4">
    <location>
        <begin position="24"/>
        <end position="1216"/>
    </location>
</feature>
<dbReference type="GO" id="GO:0005759">
    <property type="term" value="C:mitochondrial matrix"/>
    <property type="evidence" value="ECO:0007669"/>
    <property type="project" value="InterPro"/>
</dbReference>
<dbReference type="PROSITE" id="PS01186">
    <property type="entry name" value="EGF_2"/>
    <property type="match status" value="1"/>
</dbReference>
<feature type="compositionally biased region" description="Low complexity" evidence="2">
    <location>
        <begin position="305"/>
        <end position="350"/>
    </location>
</feature>
<dbReference type="AlphaFoldDB" id="G5EDD9"/>
<dbReference type="CTD" id="184923"/>
<dbReference type="GeneID" id="184923"/>
<dbReference type="GO" id="GO:0042256">
    <property type="term" value="P:cytosolic ribosome assembly"/>
    <property type="evidence" value="ECO:0000318"/>
    <property type="project" value="GO_Central"/>
</dbReference>